<dbReference type="Pfam" id="PF13174">
    <property type="entry name" value="TPR_6"/>
    <property type="match status" value="1"/>
</dbReference>
<evidence type="ECO:0000313" key="6">
    <source>
        <dbReference type="Proteomes" id="UP001209229"/>
    </source>
</evidence>
<proteinExistence type="predicted"/>
<keyword evidence="2 3" id="KW-0802">TPR repeat</keyword>
<evidence type="ECO:0008006" key="7">
    <source>
        <dbReference type="Google" id="ProtNLM"/>
    </source>
</evidence>
<sequence>MKSFILCLILITSISAITHSQVSLNSFDDTMAESSSQSKIKLAKNLVYNFKLDSAIIVYQNIFAEDSSNIEIIQELETLYFKTSNYDSALIYIDKMLSIEPDNQHYCIKKGIILSKMKEYAKALEIFKSVLKSDINNQYIITQIADIYRNINNVDSAYFYYTSACELKPNISTLIKASDVLLKNKWNKETMHFIEKYNSSGMLKSKVLQRLYGKALYLNDSVYHSYEVFNELHKNGDSSQVTNKFLGLSCWKIKHYIKGEELLKQYIKKDTTDYLAYYVLGRCCLHNNKAEESIEYITKSFNLYQPNPETISMMYKALAESYEWMQDYNKALEFYNLIAESDPKNIYGDYKVAMIYDYDLKNQRKAIQCYNELIDKIHASDPANNNKIEIYCKRRIKELEESVFWNE</sequence>
<evidence type="ECO:0000256" key="4">
    <source>
        <dbReference type="SAM" id="SignalP"/>
    </source>
</evidence>
<dbReference type="AlphaFoldDB" id="A0AAE3M7J6"/>
<dbReference type="RefSeq" id="WP_301192116.1">
    <property type="nucleotide sequence ID" value="NZ_JAPDPJ010000057.1"/>
</dbReference>
<gene>
    <name evidence="5" type="ORF">OM075_18970</name>
</gene>
<feature type="signal peptide" evidence="4">
    <location>
        <begin position="1"/>
        <end position="20"/>
    </location>
</feature>
<dbReference type="PANTHER" id="PTHR44943">
    <property type="entry name" value="CELLULOSE SYNTHASE OPERON PROTEIN C"/>
    <property type="match status" value="1"/>
</dbReference>
<dbReference type="PANTHER" id="PTHR44943:SF8">
    <property type="entry name" value="TPR REPEAT-CONTAINING PROTEIN MJ0263"/>
    <property type="match status" value="1"/>
</dbReference>
<evidence type="ECO:0000313" key="5">
    <source>
        <dbReference type="EMBL" id="MCW3788558.1"/>
    </source>
</evidence>
<dbReference type="EMBL" id="JAPDPJ010000057">
    <property type="protein sequence ID" value="MCW3788558.1"/>
    <property type="molecule type" value="Genomic_DNA"/>
</dbReference>
<dbReference type="SMART" id="SM00028">
    <property type="entry name" value="TPR"/>
    <property type="match status" value="5"/>
</dbReference>
<evidence type="ECO:0000256" key="2">
    <source>
        <dbReference type="ARBA" id="ARBA00022803"/>
    </source>
</evidence>
<dbReference type="InterPro" id="IPR019734">
    <property type="entry name" value="TPR_rpt"/>
</dbReference>
<dbReference type="PROSITE" id="PS50005">
    <property type="entry name" value="TPR"/>
    <property type="match status" value="2"/>
</dbReference>
<keyword evidence="6" id="KW-1185">Reference proteome</keyword>
<feature type="chain" id="PRO_5042170108" description="Tetratricopeptide repeat protein" evidence="4">
    <location>
        <begin position="21"/>
        <end position="407"/>
    </location>
</feature>
<dbReference type="Pfam" id="PF13181">
    <property type="entry name" value="TPR_8"/>
    <property type="match status" value="2"/>
</dbReference>
<dbReference type="InterPro" id="IPR051685">
    <property type="entry name" value="Ycf3/AcsC/BcsC/TPR_MFPF"/>
</dbReference>
<comment type="caution">
    <text evidence="5">The sequence shown here is derived from an EMBL/GenBank/DDBJ whole genome shotgun (WGS) entry which is preliminary data.</text>
</comment>
<keyword evidence="1" id="KW-0677">Repeat</keyword>
<keyword evidence="4" id="KW-0732">Signal</keyword>
<dbReference type="Gene3D" id="1.25.40.10">
    <property type="entry name" value="Tetratricopeptide repeat domain"/>
    <property type="match status" value="2"/>
</dbReference>
<dbReference type="Proteomes" id="UP001209229">
    <property type="component" value="Unassembled WGS sequence"/>
</dbReference>
<dbReference type="InterPro" id="IPR011990">
    <property type="entry name" value="TPR-like_helical_dom_sf"/>
</dbReference>
<name>A0AAE3M7J6_9BACT</name>
<feature type="repeat" description="TPR" evidence="3">
    <location>
        <begin position="312"/>
        <end position="345"/>
    </location>
</feature>
<accession>A0AAE3M7J6</accession>
<dbReference type="SUPFAM" id="SSF48452">
    <property type="entry name" value="TPR-like"/>
    <property type="match status" value="2"/>
</dbReference>
<evidence type="ECO:0000256" key="1">
    <source>
        <dbReference type="ARBA" id="ARBA00022737"/>
    </source>
</evidence>
<protein>
    <recommendedName>
        <fullName evidence="7">Tetratricopeptide repeat protein</fullName>
    </recommendedName>
</protein>
<evidence type="ECO:0000256" key="3">
    <source>
        <dbReference type="PROSITE-ProRule" id="PRU00339"/>
    </source>
</evidence>
<organism evidence="5 6">
    <name type="scientific">Plebeiibacterium sediminum</name>
    <dbReference type="NCBI Taxonomy" id="2992112"/>
    <lineage>
        <taxon>Bacteria</taxon>
        <taxon>Pseudomonadati</taxon>
        <taxon>Bacteroidota</taxon>
        <taxon>Bacteroidia</taxon>
        <taxon>Marinilabiliales</taxon>
        <taxon>Marinilabiliaceae</taxon>
        <taxon>Plebeiibacterium</taxon>
    </lineage>
</organism>
<feature type="repeat" description="TPR" evidence="3">
    <location>
        <begin position="70"/>
        <end position="103"/>
    </location>
</feature>
<reference evidence="5" key="1">
    <citation type="submission" date="2022-10" db="EMBL/GenBank/DDBJ databases">
        <authorList>
            <person name="Yu W.X."/>
        </authorList>
    </citation>
    <scope>NUCLEOTIDE SEQUENCE</scope>
    <source>
        <strain evidence="5">AAT</strain>
    </source>
</reference>